<evidence type="ECO:0000256" key="4">
    <source>
        <dbReference type="PROSITE-ProRule" id="PRU00175"/>
    </source>
</evidence>
<dbReference type="GO" id="GO:0008270">
    <property type="term" value="F:zinc ion binding"/>
    <property type="evidence" value="ECO:0007669"/>
    <property type="project" value="UniProtKB-KW"/>
</dbReference>
<dbReference type="InterPro" id="IPR050731">
    <property type="entry name" value="HRD1_E3_ubiq-ligases"/>
</dbReference>
<feature type="region of interest" description="Disordered" evidence="5">
    <location>
        <begin position="318"/>
        <end position="357"/>
    </location>
</feature>
<keyword evidence="1" id="KW-0479">Metal-binding</keyword>
<proteinExistence type="predicted"/>
<evidence type="ECO:0000256" key="5">
    <source>
        <dbReference type="SAM" id="MobiDB-lite"/>
    </source>
</evidence>
<dbReference type="SUPFAM" id="SSF57850">
    <property type="entry name" value="RING/U-box"/>
    <property type="match status" value="1"/>
</dbReference>
<dbReference type="OrthoDB" id="8062037at2759"/>
<dbReference type="GO" id="GO:0043161">
    <property type="term" value="P:proteasome-mediated ubiquitin-dependent protein catabolic process"/>
    <property type="evidence" value="ECO:0007669"/>
    <property type="project" value="TreeGrafter"/>
</dbReference>
<feature type="compositionally biased region" description="Basic and acidic residues" evidence="5">
    <location>
        <begin position="159"/>
        <end position="177"/>
    </location>
</feature>
<evidence type="ECO:0000259" key="6">
    <source>
        <dbReference type="PROSITE" id="PS50089"/>
    </source>
</evidence>
<dbReference type="EMBL" id="CP059274">
    <property type="protein sequence ID" value="QLQ82376.1"/>
    <property type="molecule type" value="Genomic_DNA"/>
</dbReference>
<protein>
    <recommendedName>
        <fullName evidence="6">RING-type domain-containing protein</fullName>
    </recommendedName>
</protein>
<keyword evidence="3" id="KW-0862">Zinc</keyword>
<feature type="domain" description="RING-type" evidence="6">
    <location>
        <begin position="142"/>
        <end position="241"/>
    </location>
</feature>
<feature type="compositionally biased region" description="Polar residues" evidence="5">
    <location>
        <begin position="423"/>
        <end position="453"/>
    </location>
</feature>
<evidence type="ECO:0000256" key="2">
    <source>
        <dbReference type="ARBA" id="ARBA00022771"/>
    </source>
</evidence>
<evidence type="ECO:0000313" key="7">
    <source>
        <dbReference type="EMBL" id="QLQ82376.1"/>
    </source>
</evidence>
<evidence type="ECO:0000313" key="8">
    <source>
        <dbReference type="Proteomes" id="UP000510647"/>
    </source>
</evidence>
<feature type="compositionally biased region" description="Basic and acidic residues" evidence="5">
    <location>
        <begin position="397"/>
        <end position="407"/>
    </location>
</feature>
<dbReference type="InterPro" id="IPR001841">
    <property type="entry name" value="Znf_RING"/>
</dbReference>
<dbReference type="Pfam" id="PF13639">
    <property type="entry name" value="zf-RING_2"/>
    <property type="match status" value="1"/>
</dbReference>
<evidence type="ECO:0000256" key="3">
    <source>
        <dbReference type="ARBA" id="ARBA00022833"/>
    </source>
</evidence>
<dbReference type="AlphaFoldDB" id="A0A7H9I0L1"/>
<dbReference type="GO" id="GO:0061630">
    <property type="term" value="F:ubiquitin protein ligase activity"/>
    <property type="evidence" value="ECO:0007669"/>
    <property type="project" value="TreeGrafter"/>
</dbReference>
<sequence>MTSRNGDQDMELPNDDGNPPTPANENTGGNGDRPTRSITVSIQYSYFNPNGLANLNRLNGGADNEETTPVTRPDGALILSFRDVPTSTPQERLESIISIAAELAMRRFSDLMSQPKGISKEQFEELPIVRISELQDEQSKVCSICYDGYEDEPGNVLKRSRDEDFGDRNELVKKQRSESPAVLIGTEEPVENSGTQSSQEPNDGETPTYKHSPVKLPCDHVFGRECLYKWSQLENSCPLCRHKIVEAAPGGSGGSNENMANLNAEAFERIRQALYNNPQQETTEGAGSDPANETGDIEGNYLQNFSFSRSGIVLLRPDDLTGPTLGQQSNAADQGQSTASEDTTAATNSGFNPFVADNGENRRIQWIPLPITTIYTGTNNTDVRNNNGTNIDGTENTTDRHHERSPNERLRTILSNIFNVSHSANMARTNEDSGTNTRRSTSTQLPTNTTGRQSPIPRRRSFLDHILRITNRHRNRPSNNIPRTNTHSPQNQANNMFNTGVVSYRNQDGQVSTFNITDGQLPTPPQPNQQEQSTTGANNNETPNAHPRSDNGESSSQSNDTSS</sequence>
<dbReference type="Gene3D" id="3.30.40.10">
    <property type="entry name" value="Zinc/RING finger domain, C3HC4 (zinc finger)"/>
    <property type="match status" value="1"/>
</dbReference>
<accession>A0A7H9I0L1</accession>
<dbReference type="PROSITE" id="PS50089">
    <property type="entry name" value="ZF_RING_2"/>
    <property type="match status" value="1"/>
</dbReference>
<keyword evidence="8" id="KW-1185">Reference proteome</keyword>
<feature type="compositionally biased region" description="Polar residues" evidence="5">
    <location>
        <begin position="552"/>
        <end position="563"/>
    </location>
</feature>
<gene>
    <name evidence="7" type="ORF">HG537_0H01380</name>
</gene>
<dbReference type="InterPro" id="IPR013083">
    <property type="entry name" value="Znf_RING/FYVE/PHD"/>
</dbReference>
<feature type="compositionally biased region" description="Polar residues" evidence="5">
    <location>
        <begin position="324"/>
        <end position="351"/>
    </location>
</feature>
<dbReference type="SMART" id="SM00184">
    <property type="entry name" value="RING"/>
    <property type="match status" value="1"/>
</dbReference>
<evidence type="ECO:0000256" key="1">
    <source>
        <dbReference type="ARBA" id="ARBA00022723"/>
    </source>
</evidence>
<feature type="region of interest" description="Disordered" evidence="5">
    <location>
        <begin position="153"/>
        <end position="212"/>
    </location>
</feature>
<feature type="region of interest" description="Disordered" evidence="5">
    <location>
        <begin position="1"/>
        <end position="40"/>
    </location>
</feature>
<feature type="region of interest" description="Disordered" evidence="5">
    <location>
        <begin position="423"/>
        <end position="495"/>
    </location>
</feature>
<reference evidence="7 8" key="1">
    <citation type="submission" date="2020-06" db="EMBL/GenBank/DDBJ databases">
        <title>The yeast mating-type switching endonuclease HO is a domesticated member of an unorthodox homing genetic element family.</title>
        <authorList>
            <person name="Coughlan A.Y."/>
            <person name="Lombardi L."/>
            <person name="Braun-Galleani S."/>
            <person name="Martos A.R."/>
            <person name="Galeote V."/>
            <person name="Bigey F."/>
            <person name="Dequin S."/>
            <person name="Byrne K.P."/>
            <person name="Wolfe K.H."/>
        </authorList>
    </citation>
    <scope>NUCLEOTIDE SEQUENCE [LARGE SCALE GENOMIC DNA]</scope>
    <source>
        <strain evidence="7 8">CBS2947</strain>
    </source>
</reference>
<organism evidence="7 8">
    <name type="scientific">Torulaspora globosa</name>
    <dbReference type="NCBI Taxonomy" id="48254"/>
    <lineage>
        <taxon>Eukaryota</taxon>
        <taxon>Fungi</taxon>
        <taxon>Dikarya</taxon>
        <taxon>Ascomycota</taxon>
        <taxon>Saccharomycotina</taxon>
        <taxon>Saccharomycetes</taxon>
        <taxon>Saccharomycetales</taxon>
        <taxon>Saccharomycetaceae</taxon>
        <taxon>Torulaspora</taxon>
    </lineage>
</organism>
<dbReference type="PANTHER" id="PTHR22763">
    <property type="entry name" value="RING ZINC FINGER PROTEIN"/>
    <property type="match status" value="1"/>
</dbReference>
<dbReference type="GO" id="GO:0012505">
    <property type="term" value="C:endomembrane system"/>
    <property type="evidence" value="ECO:0007669"/>
    <property type="project" value="TreeGrafter"/>
</dbReference>
<name>A0A7H9I0L1_9SACH</name>
<feature type="region of interest" description="Disordered" evidence="5">
    <location>
        <begin position="513"/>
        <end position="563"/>
    </location>
</feature>
<feature type="compositionally biased region" description="Low complexity" evidence="5">
    <location>
        <begin position="378"/>
        <end position="390"/>
    </location>
</feature>
<feature type="compositionally biased region" description="Polar residues" evidence="5">
    <location>
        <begin position="477"/>
        <end position="495"/>
    </location>
</feature>
<dbReference type="Proteomes" id="UP000510647">
    <property type="component" value="Chromosome 8"/>
</dbReference>
<keyword evidence="2 4" id="KW-0863">Zinc-finger</keyword>
<feature type="region of interest" description="Disordered" evidence="5">
    <location>
        <begin position="378"/>
        <end position="407"/>
    </location>
</feature>
<feature type="compositionally biased region" description="Polar residues" evidence="5">
    <location>
        <begin position="192"/>
        <end position="201"/>
    </location>
</feature>
<feature type="compositionally biased region" description="Polar residues" evidence="5">
    <location>
        <begin position="528"/>
        <end position="543"/>
    </location>
</feature>